<evidence type="ECO:0000256" key="5">
    <source>
        <dbReference type="ARBA" id="ARBA00022989"/>
    </source>
</evidence>
<feature type="signal peptide" evidence="11">
    <location>
        <begin position="1"/>
        <end position="31"/>
    </location>
</feature>
<dbReference type="Pfam" id="PF12974">
    <property type="entry name" value="Phosphonate-bd"/>
    <property type="match status" value="1"/>
</dbReference>
<dbReference type="EC" id="4.6.1.2" evidence="2"/>
<comment type="subcellular location">
    <subcellularLocation>
        <location evidence="1">Membrane</location>
        <topology evidence="1">Single-pass membrane protein</topology>
    </subcellularLocation>
</comment>
<feature type="chain" id="PRO_5040439495" description="guanylate cyclase" evidence="11">
    <location>
        <begin position="32"/>
        <end position="1194"/>
    </location>
</feature>
<dbReference type="InterPro" id="IPR017868">
    <property type="entry name" value="Filamin/ABP280_repeat-like"/>
</dbReference>
<evidence type="ECO:0000256" key="6">
    <source>
        <dbReference type="ARBA" id="ARBA00023136"/>
    </source>
</evidence>
<reference evidence="14" key="1">
    <citation type="submission" date="2020-06" db="EMBL/GenBank/DDBJ databases">
        <authorList>
            <consortium name="Plant Systems Biology data submission"/>
        </authorList>
    </citation>
    <scope>NUCLEOTIDE SEQUENCE</scope>
    <source>
        <strain evidence="14">D6</strain>
    </source>
</reference>
<dbReference type="EMBL" id="CAICTM010000009">
    <property type="protein sequence ID" value="CAB9496779.1"/>
    <property type="molecule type" value="Genomic_DNA"/>
</dbReference>
<keyword evidence="11" id="KW-0732">Signal</keyword>
<keyword evidence="5" id="KW-1133">Transmembrane helix</keyword>
<sequence>MVPSSSASRLLTSLTLLLLFPCLVTKVSVSAAEVEAVIAEDEPSGYCSASMVREYDASAHEPSYTIGVLAIRGEDQAYNEWNTTFGSYLTATAGRRFDPPIRFSMKPLSLGSLFEEHRQVDFIYVNPSAFSCIASEHGAQSLASQISRRNVDGKQYDLVKFGGVIATLANSTVNTLQDLKGKIVAAASISGLGSGQMQFREMQKAGLSYINDPKQLVFTSNQGKVVKGLLSGQFDVGFIRTDQLERFSHSDKDLDTFLKRFKIVNPQPNLTLEDGMVFPFESSTMLYPEWNVASLMHVDEEVSRAVQESLTALAEHASVGQAYNDCLKEYGPAFCSDLPFPGQFALKTRSDTTLEIAQLAYTGMVQGKYAGWRTTLSYMDLRSMQEGTGFLRLDEESHQWRCVRSKELYNAITCPDGFFRKTPQQVQEGCSGAGLECPEGMQCVCQPCLKGFDVDVYPITSTNNGVSNVTQGIGNGCAKMSLCGATLQRKPLKFRAFDNLKRADLEITVLLHEGQTSREVPVVIDSAANHTFEFTLAADLVGVMTLEVFANGQQIPESPLRVLVEDRACEEEFGEEFEATSSGECVCKGSHVTLKSGCVAYSILLPAIIVPICALIVAASYWYAIKKQKEADAVWRVNPKDLVFAEPRVVLGQGTFGQVLLGEYFGTKVAIKRVLPPKKRGKTSGNASGARICWEGQDVETGKPQSNPVNVGMASADSVVMESMTVDKDRKLADKNMRSSFGLISGYQVGTEANRYLRSDVYKGSQFTPKTTSLPFLGASTAKHNTLKQDFIQEMRLLSSLRHPSITTVMGAVIDPKSEPMLVLEYLLITSGFRAKVSDFGLSQKKKNAKAMGTPYFMAPELLRGEAEASPATDIYSVGIILNELYSRKDPYEGEDCHTVLTKVCDPNISLRPPIPPGCPKEITQMMKLCWSGNPTKRPTAEALDERLKLFDVGNVQPGSMPLSHHIQNQERKTISNEDFLYKVFPQKIADSLVRGDKIEPESHDCVTIFFSDIVGFTTISSTCSPLKVSDMLDRLYVALDALTQKHELFKVETIGDAFMAVSNLIEDQSWDHVKRVAEFSLEAIEAASKISVDLDDTSKGFVEIRCGFHSGPVVSNVVGSLNPRYGLFGDSVNVASRMESTSQPGRVNCSAEAAELLMKQAPQIPLRKRGEIEIKGKGLMSTYFVGRRASVKV</sequence>
<dbReference type="SMART" id="SM00044">
    <property type="entry name" value="CYCc"/>
    <property type="match status" value="1"/>
</dbReference>
<evidence type="ECO:0000256" key="7">
    <source>
        <dbReference type="ARBA" id="ARBA00023239"/>
    </source>
</evidence>
<dbReference type="PANTHER" id="PTHR11920:SF335">
    <property type="entry name" value="GUANYLATE CYCLASE"/>
    <property type="match status" value="1"/>
</dbReference>
<dbReference type="SUPFAM" id="SSF56112">
    <property type="entry name" value="Protein kinase-like (PK-like)"/>
    <property type="match status" value="1"/>
</dbReference>
<evidence type="ECO:0000259" key="13">
    <source>
        <dbReference type="PROSITE" id="PS50125"/>
    </source>
</evidence>
<keyword evidence="7" id="KW-0456">Lyase</keyword>
<protein>
    <recommendedName>
        <fullName evidence="2">guanylate cyclase</fullName>
        <ecNumber evidence="2">4.6.1.2</ecNumber>
    </recommendedName>
</protein>
<evidence type="ECO:0000313" key="14">
    <source>
        <dbReference type="EMBL" id="CAB9496779.1"/>
    </source>
</evidence>
<dbReference type="PROSITE" id="PS50011">
    <property type="entry name" value="PROTEIN_KINASE_DOM"/>
    <property type="match status" value="1"/>
</dbReference>
<dbReference type="GO" id="GO:0001653">
    <property type="term" value="F:peptide receptor activity"/>
    <property type="evidence" value="ECO:0007669"/>
    <property type="project" value="TreeGrafter"/>
</dbReference>
<dbReference type="GO" id="GO:0004016">
    <property type="term" value="F:adenylate cyclase activity"/>
    <property type="evidence" value="ECO:0007669"/>
    <property type="project" value="TreeGrafter"/>
</dbReference>
<dbReference type="Gene3D" id="1.10.510.10">
    <property type="entry name" value="Transferase(Phosphotransferase) domain 1"/>
    <property type="match status" value="1"/>
</dbReference>
<dbReference type="CDD" id="cd07302">
    <property type="entry name" value="CHD"/>
    <property type="match status" value="1"/>
</dbReference>
<dbReference type="InterPro" id="IPR017441">
    <property type="entry name" value="Protein_kinase_ATP_BS"/>
</dbReference>
<dbReference type="PANTHER" id="PTHR11920">
    <property type="entry name" value="GUANYLYL CYCLASE"/>
    <property type="match status" value="1"/>
</dbReference>
<dbReference type="GO" id="GO:0004383">
    <property type="term" value="F:guanylate cyclase activity"/>
    <property type="evidence" value="ECO:0007669"/>
    <property type="project" value="UniProtKB-EC"/>
</dbReference>
<keyword evidence="3" id="KW-0812">Transmembrane</keyword>
<accession>A0A9N8D618</accession>
<proteinExistence type="predicted"/>
<evidence type="ECO:0000256" key="8">
    <source>
        <dbReference type="ARBA" id="ARBA00023293"/>
    </source>
</evidence>
<feature type="domain" description="Guanylate cyclase" evidence="13">
    <location>
        <begin position="1008"/>
        <end position="1140"/>
    </location>
</feature>
<keyword evidence="4 10" id="KW-0547">Nucleotide-binding</keyword>
<feature type="binding site" evidence="10">
    <location>
        <position position="672"/>
    </location>
    <ligand>
        <name>ATP</name>
        <dbReference type="ChEBI" id="CHEBI:30616"/>
    </ligand>
</feature>
<dbReference type="Pfam" id="PF00211">
    <property type="entry name" value="Guanylate_cyc"/>
    <property type="match status" value="1"/>
</dbReference>
<dbReference type="GO" id="GO:0005524">
    <property type="term" value="F:ATP binding"/>
    <property type="evidence" value="ECO:0007669"/>
    <property type="project" value="UniProtKB-UniRule"/>
</dbReference>
<dbReference type="AlphaFoldDB" id="A0A9N8D618"/>
<dbReference type="InterPro" id="IPR050401">
    <property type="entry name" value="Cyclic_nucleotide_synthase"/>
</dbReference>
<dbReference type="InterPro" id="IPR014756">
    <property type="entry name" value="Ig_E-set"/>
</dbReference>
<feature type="repeat" description="Filamin" evidence="9">
    <location>
        <begin position="474"/>
        <end position="564"/>
    </location>
</feature>
<dbReference type="GO" id="GO:0007168">
    <property type="term" value="P:receptor guanylyl cyclase signaling pathway"/>
    <property type="evidence" value="ECO:0007669"/>
    <property type="project" value="TreeGrafter"/>
</dbReference>
<dbReference type="FunFam" id="3.30.70.1230:FF:000030">
    <property type="entry name" value="Si:ch211-215j19.12"/>
    <property type="match status" value="1"/>
</dbReference>
<evidence type="ECO:0000259" key="12">
    <source>
        <dbReference type="PROSITE" id="PS50011"/>
    </source>
</evidence>
<evidence type="ECO:0000256" key="10">
    <source>
        <dbReference type="PROSITE-ProRule" id="PRU10141"/>
    </source>
</evidence>
<gene>
    <name evidence="14" type="ORF">SEMRO_9_G007450.1</name>
</gene>
<keyword evidence="6" id="KW-0472">Membrane</keyword>
<dbReference type="InterPro" id="IPR000719">
    <property type="entry name" value="Prot_kinase_dom"/>
</dbReference>
<dbReference type="SUPFAM" id="SSF53850">
    <property type="entry name" value="Periplasmic binding protein-like II"/>
    <property type="match status" value="1"/>
</dbReference>
<dbReference type="Gene3D" id="3.30.70.1230">
    <property type="entry name" value="Nucleotide cyclase"/>
    <property type="match status" value="1"/>
</dbReference>
<dbReference type="PROSITE" id="PS00107">
    <property type="entry name" value="PROTEIN_KINASE_ATP"/>
    <property type="match status" value="1"/>
</dbReference>
<dbReference type="InterPro" id="IPR011009">
    <property type="entry name" value="Kinase-like_dom_sf"/>
</dbReference>
<dbReference type="SUPFAM" id="SSF55073">
    <property type="entry name" value="Nucleotide cyclase"/>
    <property type="match status" value="1"/>
</dbReference>
<comment type="caution">
    <text evidence="14">The sequence shown here is derived from an EMBL/GenBank/DDBJ whole genome shotgun (WGS) entry which is preliminary data.</text>
</comment>
<dbReference type="InterPro" id="IPR001054">
    <property type="entry name" value="A/G_cyclase"/>
</dbReference>
<dbReference type="GO" id="GO:0004672">
    <property type="term" value="F:protein kinase activity"/>
    <property type="evidence" value="ECO:0007669"/>
    <property type="project" value="InterPro"/>
</dbReference>
<keyword evidence="14" id="KW-0675">Receptor</keyword>
<evidence type="ECO:0000256" key="2">
    <source>
        <dbReference type="ARBA" id="ARBA00012202"/>
    </source>
</evidence>
<feature type="domain" description="Protein kinase" evidence="12">
    <location>
        <begin position="645"/>
        <end position="951"/>
    </location>
</feature>
<dbReference type="PROSITE" id="PS50194">
    <property type="entry name" value="FILAMIN_REPEAT"/>
    <property type="match status" value="1"/>
</dbReference>
<dbReference type="Proteomes" id="UP001153069">
    <property type="component" value="Unassembled WGS sequence"/>
</dbReference>
<organism evidence="14 15">
    <name type="scientific">Seminavis robusta</name>
    <dbReference type="NCBI Taxonomy" id="568900"/>
    <lineage>
        <taxon>Eukaryota</taxon>
        <taxon>Sar</taxon>
        <taxon>Stramenopiles</taxon>
        <taxon>Ochrophyta</taxon>
        <taxon>Bacillariophyta</taxon>
        <taxon>Bacillariophyceae</taxon>
        <taxon>Bacillariophycidae</taxon>
        <taxon>Naviculales</taxon>
        <taxon>Naviculaceae</taxon>
        <taxon>Seminavis</taxon>
    </lineage>
</organism>
<evidence type="ECO:0000256" key="1">
    <source>
        <dbReference type="ARBA" id="ARBA00004167"/>
    </source>
</evidence>
<dbReference type="Gene3D" id="2.60.40.10">
    <property type="entry name" value="Immunoglobulins"/>
    <property type="match status" value="1"/>
</dbReference>
<dbReference type="PROSITE" id="PS50125">
    <property type="entry name" value="GUANYLATE_CYCLASE_2"/>
    <property type="match status" value="1"/>
</dbReference>
<dbReference type="Gene3D" id="3.40.190.10">
    <property type="entry name" value="Periplasmic binding protein-like II"/>
    <property type="match status" value="1"/>
</dbReference>
<dbReference type="GO" id="GO:0035556">
    <property type="term" value="P:intracellular signal transduction"/>
    <property type="evidence" value="ECO:0007669"/>
    <property type="project" value="InterPro"/>
</dbReference>
<keyword evidence="10" id="KW-0067">ATP-binding</keyword>
<dbReference type="Gene3D" id="3.30.200.20">
    <property type="entry name" value="Phosphorylase Kinase, domain 1"/>
    <property type="match status" value="2"/>
</dbReference>
<dbReference type="SUPFAM" id="SSF81296">
    <property type="entry name" value="E set domains"/>
    <property type="match status" value="1"/>
</dbReference>
<evidence type="ECO:0000256" key="3">
    <source>
        <dbReference type="ARBA" id="ARBA00022692"/>
    </source>
</evidence>
<dbReference type="OrthoDB" id="39098at2759"/>
<dbReference type="Pfam" id="PF00069">
    <property type="entry name" value="Pkinase"/>
    <property type="match status" value="1"/>
</dbReference>
<keyword evidence="8" id="KW-0141">cGMP biosynthesis</keyword>
<name>A0A9N8D618_9STRA</name>
<keyword evidence="15" id="KW-1185">Reference proteome</keyword>
<evidence type="ECO:0000313" key="15">
    <source>
        <dbReference type="Proteomes" id="UP001153069"/>
    </source>
</evidence>
<dbReference type="InterPro" id="IPR029787">
    <property type="entry name" value="Nucleotide_cyclase"/>
</dbReference>
<evidence type="ECO:0000256" key="11">
    <source>
        <dbReference type="SAM" id="SignalP"/>
    </source>
</evidence>
<dbReference type="GO" id="GO:0005886">
    <property type="term" value="C:plasma membrane"/>
    <property type="evidence" value="ECO:0007669"/>
    <property type="project" value="TreeGrafter"/>
</dbReference>
<evidence type="ECO:0000256" key="4">
    <source>
        <dbReference type="ARBA" id="ARBA00022741"/>
    </source>
</evidence>
<dbReference type="InterPro" id="IPR013783">
    <property type="entry name" value="Ig-like_fold"/>
</dbReference>
<evidence type="ECO:0000256" key="9">
    <source>
        <dbReference type="PROSITE-ProRule" id="PRU00087"/>
    </source>
</evidence>